<dbReference type="AlphaFoldDB" id="K7NPD3"/>
<dbReference type="PANTHER" id="PTHR23155:SF1044">
    <property type="entry name" value="DISEASE RESISTANCE PROTEIN RPS2"/>
    <property type="match status" value="1"/>
</dbReference>
<dbReference type="InterPro" id="IPR036388">
    <property type="entry name" value="WH-like_DNA-bd_sf"/>
</dbReference>
<dbReference type="InterPro" id="IPR042197">
    <property type="entry name" value="Apaf_helical"/>
</dbReference>
<dbReference type="InterPro" id="IPR044974">
    <property type="entry name" value="Disease_R_plants"/>
</dbReference>
<gene>
    <name evidence="1" type="ORF">0_7808_02</name>
</gene>
<protein>
    <submittedName>
        <fullName evidence="1">Uncharacterized protein</fullName>
    </submittedName>
</protein>
<dbReference type="SUPFAM" id="SSF52540">
    <property type="entry name" value="P-loop containing nucleoside triphosphate hydrolases"/>
    <property type="match status" value="1"/>
</dbReference>
<dbReference type="EMBL" id="JQ019638">
    <property type="protein sequence ID" value="AEX12273.1"/>
    <property type="molecule type" value="Genomic_DNA"/>
</dbReference>
<dbReference type="GO" id="GO:0098542">
    <property type="term" value="P:defense response to other organism"/>
    <property type="evidence" value="ECO:0007669"/>
    <property type="project" value="TreeGrafter"/>
</dbReference>
<accession>K7NPD3</accession>
<dbReference type="InterPro" id="IPR027417">
    <property type="entry name" value="P-loop_NTPase"/>
</dbReference>
<reference evidence="1" key="1">
    <citation type="submission" date="2011-11" db="EMBL/GenBank/DDBJ databases">
        <title>Nucleotide Diversity and Divergence in the Loblolly Pine Gene Space.</title>
        <authorList>
            <person name="Neale D.B."/>
            <person name="Wegrzyn J.L."/>
            <person name="Lee J.M."/>
            <person name="Eckert A.J."/>
            <person name="Liechty J.D."/>
            <person name="Stevens K.A."/>
            <person name="Langley C.H."/>
        </authorList>
    </citation>
    <scope>NUCLEOTIDE SEQUENCE</scope>
    <source>
        <strain evidence="1">1282</strain>
        <tissue evidence="1">Megagametophyte</tissue>
    </source>
</reference>
<evidence type="ECO:0000313" key="1">
    <source>
        <dbReference type="EMBL" id="AEX12273.1"/>
    </source>
</evidence>
<dbReference type="GO" id="GO:0043531">
    <property type="term" value="F:ADP binding"/>
    <property type="evidence" value="ECO:0007669"/>
    <property type="project" value="InterPro"/>
</dbReference>
<proteinExistence type="predicted"/>
<feature type="non-terminal residue" evidence="1">
    <location>
        <position position="129"/>
    </location>
</feature>
<feature type="non-terminal residue" evidence="1">
    <location>
        <position position="1"/>
    </location>
</feature>
<name>K7NPD3_PINTA</name>
<dbReference type="PANTHER" id="PTHR23155">
    <property type="entry name" value="DISEASE RESISTANCE PROTEIN RP"/>
    <property type="match status" value="1"/>
</dbReference>
<dbReference type="Gene3D" id="1.10.8.430">
    <property type="entry name" value="Helical domain of apoptotic protease-activating factors"/>
    <property type="match status" value="1"/>
</dbReference>
<organism evidence="1">
    <name type="scientific">Pinus taeda</name>
    <name type="common">Loblolly pine</name>
    <dbReference type="NCBI Taxonomy" id="3352"/>
    <lineage>
        <taxon>Eukaryota</taxon>
        <taxon>Viridiplantae</taxon>
        <taxon>Streptophyta</taxon>
        <taxon>Embryophyta</taxon>
        <taxon>Tracheophyta</taxon>
        <taxon>Spermatophyta</taxon>
        <taxon>Pinopsida</taxon>
        <taxon>Pinidae</taxon>
        <taxon>Conifers I</taxon>
        <taxon>Pinales</taxon>
        <taxon>Pinaceae</taxon>
        <taxon>Pinus</taxon>
        <taxon>Pinus subgen. Pinus</taxon>
    </lineage>
</organism>
<dbReference type="Gene3D" id="1.10.10.10">
    <property type="entry name" value="Winged helix-like DNA-binding domain superfamily/Winged helix DNA-binding domain"/>
    <property type="match status" value="1"/>
</dbReference>
<sequence length="129" mass="14856">ELFWKVAFEDGSVPEDLEHTARQVAEECKGLPLAIKVIAAAMIGNTAVEEWELALKQMQKVDLNFPLTHPRIDRDLYQRMRWSYDSLPHPHLKSCFLYCAMFQEDARIPVDDLVQLWIAEGVVKTNEDA</sequence>